<organism evidence="1 2">
    <name type="scientific">Paenibacillus terreus</name>
    <dbReference type="NCBI Taxonomy" id="1387834"/>
    <lineage>
        <taxon>Bacteria</taxon>
        <taxon>Bacillati</taxon>
        <taxon>Bacillota</taxon>
        <taxon>Bacilli</taxon>
        <taxon>Bacillales</taxon>
        <taxon>Paenibacillaceae</taxon>
        <taxon>Paenibacillus</taxon>
    </lineage>
</organism>
<comment type="caution">
    <text evidence="1">The sequence shown here is derived from an EMBL/GenBank/DDBJ whole genome shotgun (WGS) entry which is preliminary data.</text>
</comment>
<dbReference type="Proteomes" id="UP001580407">
    <property type="component" value="Unassembled WGS sequence"/>
</dbReference>
<protein>
    <submittedName>
        <fullName evidence="1">Rrf2 family transcriptional regulator</fullName>
    </submittedName>
</protein>
<dbReference type="PANTHER" id="PTHR33221">
    <property type="entry name" value="WINGED HELIX-TURN-HELIX TRANSCRIPTIONAL REGULATOR, RRF2 FAMILY"/>
    <property type="match status" value="1"/>
</dbReference>
<dbReference type="EMBL" id="JBHILM010000016">
    <property type="protein sequence ID" value="MFB5682215.1"/>
    <property type="molecule type" value="Genomic_DNA"/>
</dbReference>
<dbReference type="InterPro" id="IPR036388">
    <property type="entry name" value="WH-like_DNA-bd_sf"/>
</dbReference>
<sequence length="148" mass="16416">MQSTPKNRTVTSLTFGLAIQGLALLSMSNNVCPSQKLAKMMNTGTTFMRRVMGPLVRANLVEAREGRDGGYLLAKPARQITVADVYRALQLQDPLGTGMMDSTTDCERGDVLKALFQEMSSQVEESTLRVFEQYTIERIAAEVTKFEM</sequence>
<evidence type="ECO:0000313" key="1">
    <source>
        <dbReference type="EMBL" id="MFB5682215.1"/>
    </source>
</evidence>
<reference evidence="1 2" key="1">
    <citation type="submission" date="2024-09" db="EMBL/GenBank/DDBJ databases">
        <authorList>
            <person name="Ruan L."/>
        </authorList>
    </citation>
    <scope>NUCLEOTIDE SEQUENCE [LARGE SCALE GENOMIC DNA]</scope>
    <source>
        <strain evidence="1 2">D33</strain>
    </source>
</reference>
<dbReference type="InterPro" id="IPR036390">
    <property type="entry name" value="WH_DNA-bd_sf"/>
</dbReference>
<evidence type="ECO:0000313" key="2">
    <source>
        <dbReference type="Proteomes" id="UP001580407"/>
    </source>
</evidence>
<dbReference type="PROSITE" id="PS51197">
    <property type="entry name" value="HTH_RRF2_2"/>
    <property type="match status" value="1"/>
</dbReference>
<dbReference type="RefSeq" id="WP_375525977.1">
    <property type="nucleotide sequence ID" value="NZ_JBHILM010000016.1"/>
</dbReference>
<gene>
    <name evidence="1" type="ORF">ACE3NQ_14920</name>
</gene>
<dbReference type="Gene3D" id="1.10.10.10">
    <property type="entry name" value="Winged helix-like DNA-binding domain superfamily/Winged helix DNA-binding domain"/>
    <property type="match status" value="1"/>
</dbReference>
<dbReference type="SUPFAM" id="SSF46785">
    <property type="entry name" value="Winged helix' DNA-binding domain"/>
    <property type="match status" value="1"/>
</dbReference>
<proteinExistence type="predicted"/>
<accession>A0ABV5B9C8</accession>
<dbReference type="PANTHER" id="PTHR33221:SF15">
    <property type="entry name" value="HTH-TYPE TRANSCRIPTIONAL REGULATOR YWGB-RELATED"/>
    <property type="match status" value="1"/>
</dbReference>
<name>A0ABV5B9C8_9BACL</name>
<dbReference type="Pfam" id="PF02082">
    <property type="entry name" value="Rrf2"/>
    <property type="match status" value="1"/>
</dbReference>
<keyword evidence="2" id="KW-1185">Reference proteome</keyword>
<dbReference type="InterPro" id="IPR000944">
    <property type="entry name" value="Tscrpt_reg_Rrf2"/>
</dbReference>